<dbReference type="Gene3D" id="3.40.50.150">
    <property type="entry name" value="Vaccinia Virus protein VP39"/>
    <property type="match status" value="1"/>
</dbReference>
<keyword evidence="2" id="KW-0949">S-adenosyl-L-methionine</keyword>
<sequence>MSDPVPASPGDSGATGRDAFLGGRVTIEQPLNGYRAGIDPVLLAASVPARAGQSVLELGCGAGTALLCLGRRIEGLELTGVELQPVYAELARRNAAANALAARIETADLAALPAAIRAERYDHVMFNPPYFDRGSGTRAEDPGREIALGESTPLADWVAVAARRLAPRGRLGVIHRAEQLPGLLAACHGRVGSITIRSLHPREGRPARLVLMSAIKGGRAALRIAAPLILHAGTHHGADGEDYTPAIRAVLRDAAELPSN</sequence>
<dbReference type="GO" id="GO:0030798">
    <property type="term" value="F:trans-aconitate 2-methyltransferase activity"/>
    <property type="evidence" value="ECO:0007669"/>
    <property type="project" value="UniProtKB-EC"/>
</dbReference>
<organism evidence="4 5">
    <name type="scientific">Profundibacterium mesophilum KAUST100406-0324</name>
    <dbReference type="NCBI Taxonomy" id="1037889"/>
    <lineage>
        <taxon>Bacteria</taxon>
        <taxon>Pseudomonadati</taxon>
        <taxon>Pseudomonadota</taxon>
        <taxon>Alphaproteobacteria</taxon>
        <taxon>Rhodobacterales</taxon>
        <taxon>Roseobacteraceae</taxon>
        <taxon>Profundibacterium</taxon>
    </lineage>
</organism>
<dbReference type="OrthoDB" id="5489421at2"/>
<reference evidence="4" key="1">
    <citation type="submission" date="2013-03" db="EMBL/GenBank/DDBJ databases">
        <title>Genome Sequence of the Profundibacterium mesophilum strain KAUST100406-0324T from Red Sea, a novel genus in the family Rhodobacteraceae.</title>
        <authorList>
            <person name="Essack M."/>
            <person name="Alam I."/>
            <person name="Lafi F."/>
            <person name="Alawi W."/>
            <person name="Kamanu F."/>
            <person name="Al-Suwailem A."/>
            <person name="Lee O.O."/>
            <person name="Xu Y."/>
            <person name="Bajic V."/>
            <person name="Qian P.-Y."/>
            <person name="Archer J."/>
        </authorList>
    </citation>
    <scope>NUCLEOTIDE SEQUENCE</scope>
    <source>
        <strain evidence="4">KAUST100406-0324</strain>
    </source>
</reference>
<dbReference type="InterPro" id="IPR029063">
    <property type="entry name" value="SAM-dependent_MTases_sf"/>
</dbReference>
<dbReference type="PANTHER" id="PTHR47739">
    <property type="entry name" value="TRNA1(VAL) (ADENINE(37)-N6)-METHYLTRANSFERASE"/>
    <property type="match status" value="1"/>
</dbReference>
<accession>A0A921NVX2</accession>
<feature type="domain" description="Methyltransferase small" evidence="3">
    <location>
        <begin position="42"/>
        <end position="133"/>
    </location>
</feature>
<dbReference type="InterPro" id="IPR007848">
    <property type="entry name" value="Small_mtfrase_dom"/>
</dbReference>
<dbReference type="PANTHER" id="PTHR47739:SF1">
    <property type="entry name" value="TRNA1(VAL) (ADENINE(37)-N6)-METHYLTRANSFERASE"/>
    <property type="match status" value="1"/>
</dbReference>
<evidence type="ECO:0000256" key="1">
    <source>
        <dbReference type="ARBA" id="ARBA00022603"/>
    </source>
</evidence>
<evidence type="ECO:0000256" key="2">
    <source>
        <dbReference type="ARBA" id="ARBA00022691"/>
    </source>
</evidence>
<proteinExistence type="predicted"/>
<evidence type="ECO:0000259" key="3">
    <source>
        <dbReference type="Pfam" id="PF05175"/>
    </source>
</evidence>
<dbReference type="AlphaFoldDB" id="A0A921NVX2"/>
<keyword evidence="5" id="KW-1185">Reference proteome</keyword>
<dbReference type="EMBL" id="APKE01000014">
    <property type="protein sequence ID" value="KAF0676465.1"/>
    <property type="molecule type" value="Genomic_DNA"/>
</dbReference>
<keyword evidence="1 4" id="KW-0489">Methyltransferase</keyword>
<dbReference type="Proteomes" id="UP000698242">
    <property type="component" value="Unassembled WGS sequence"/>
</dbReference>
<gene>
    <name evidence="4" type="ORF">PMES_01197</name>
</gene>
<comment type="caution">
    <text evidence="4">The sequence shown here is derived from an EMBL/GenBank/DDBJ whole genome shotgun (WGS) entry which is preliminary data.</text>
</comment>
<protein>
    <submittedName>
        <fullName evidence="4">Trans-aconitate 2-methyltransferase</fullName>
        <ecNumber evidence="4">2.1.1.144</ecNumber>
    </submittedName>
</protein>
<keyword evidence="4" id="KW-0808">Transferase</keyword>
<dbReference type="InterPro" id="IPR050210">
    <property type="entry name" value="tRNA_Adenine-N(6)_MTase"/>
</dbReference>
<dbReference type="Pfam" id="PF05175">
    <property type="entry name" value="MTS"/>
    <property type="match status" value="1"/>
</dbReference>
<evidence type="ECO:0000313" key="4">
    <source>
        <dbReference type="EMBL" id="KAF0676465.1"/>
    </source>
</evidence>
<dbReference type="GO" id="GO:0032259">
    <property type="term" value="P:methylation"/>
    <property type="evidence" value="ECO:0007669"/>
    <property type="project" value="UniProtKB-KW"/>
</dbReference>
<dbReference type="EC" id="2.1.1.144" evidence="4"/>
<name>A0A921NVX2_9RHOB</name>
<dbReference type="CDD" id="cd02440">
    <property type="entry name" value="AdoMet_MTases"/>
    <property type="match status" value="1"/>
</dbReference>
<dbReference type="RefSeq" id="WP_159964596.1">
    <property type="nucleotide sequence ID" value="NZ_APKE01000014.1"/>
</dbReference>
<evidence type="ECO:0000313" key="5">
    <source>
        <dbReference type="Proteomes" id="UP000698242"/>
    </source>
</evidence>
<dbReference type="SUPFAM" id="SSF53335">
    <property type="entry name" value="S-adenosyl-L-methionine-dependent methyltransferases"/>
    <property type="match status" value="1"/>
</dbReference>